<keyword evidence="1" id="KW-0732">Signal</keyword>
<dbReference type="EMBL" id="BAABRN010000045">
    <property type="protein sequence ID" value="GAA5503334.1"/>
    <property type="molecule type" value="Genomic_DNA"/>
</dbReference>
<sequence>MKRPLFSALALGAAALATAAQAGDRLPVVQVKFSASSQRVMALTVGSQDGSGFGAAGLSVLNTLSGVTLYSKSATSTSTPNAARTALLTTPPTPAVLASNGLAVGVVSVPRFVRSYTAALPDYAEAVKAGQTQLTPVALWTGPVPIKLSVFARSSTCSSALLNGYAAAGFKLQVRNQVVHVDPMTATDHKCAVGYTLDRVDVRGNRILLTVRAYSIGFEGPNAEPIYVAAKLN</sequence>
<protein>
    <submittedName>
        <fullName evidence="2">Uncharacterized protein</fullName>
    </submittedName>
</protein>
<dbReference type="RefSeq" id="WP_353543304.1">
    <property type="nucleotide sequence ID" value="NZ_BAABRN010000045.1"/>
</dbReference>
<dbReference type="Proteomes" id="UP001458946">
    <property type="component" value="Unassembled WGS sequence"/>
</dbReference>
<evidence type="ECO:0000313" key="3">
    <source>
        <dbReference type="Proteomes" id="UP001458946"/>
    </source>
</evidence>
<dbReference type="InterPro" id="IPR018725">
    <property type="entry name" value="DUF2259_secreted"/>
</dbReference>
<keyword evidence="3" id="KW-1185">Reference proteome</keyword>
<comment type="caution">
    <text evidence="2">The sequence shown here is derived from an EMBL/GenBank/DDBJ whole genome shotgun (WGS) entry which is preliminary data.</text>
</comment>
<dbReference type="Pfam" id="PF10016">
    <property type="entry name" value="DUF2259"/>
    <property type="match status" value="1"/>
</dbReference>
<feature type="signal peptide" evidence="1">
    <location>
        <begin position="1"/>
        <end position="22"/>
    </location>
</feature>
<evidence type="ECO:0000313" key="2">
    <source>
        <dbReference type="EMBL" id="GAA5503334.1"/>
    </source>
</evidence>
<proteinExistence type="predicted"/>
<organism evidence="2 3">
    <name type="scientific">Deinococcus xinjiangensis</name>
    <dbReference type="NCBI Taxonomy" id="457454"/>
    <lineage>
        <taxon>Bacteria</taxon>
        <taxon>Thermotogati</taxon>
        <taxon>Deinococcota</taxon>
        <taxon>Deinococci</taxon>
        <taxon>Deinococcales</taxon>
        <taxon>Deinococcaceae</taxon>
        <taxon>Deinococcus</taxon>
    </lineage>
</organism>
<reference evidence="2 3" key="1">
    <citation type="submission" date="2024-02" db="EMBL/GenBank/DDBJ databases">
        <title>Deinococcus xinjiangensis NBRC 107630.</title>
        <authorList>
            <person name="Ichikawa N."/>
            <person name="Katano-Makiyama Y."/>
            <person name="Hidaka K."/>
        </authorList>
    </citation>
    <scope>NUCLEOTIDE SEQUENCE [LARGE SCALE GENOMIC DNA]</scope>
    <source>
        <strain evidence="2 3">NBRC 107630</strain>
    </source>
</reference>
<evidence type="ECO:0000256" key="1">
    <source>
        <dbReference type="SAM" id="SignalP"/>
    </source>
</evidence>
<accession>A0ABP9VDL8</accession>
<name>A0ABP9VDL8_9DEIO</name>
<feature type="chain" id="PRO_5046461086" evidence="1">
    <location>
        <begin position="23"/>
        <end position="233"/>
    </location>
</feature>
<gene>
    <name evidence="2" type="ORF">Dxin01_03091</name>
</gene>